<gene>
    <name evidence="3" type="ORF">BCV69DRAFT_304478</name>
</gene>
<dbReference type="AlphaFoldDB" id="A0A316TZF4"/>
<feature type="region of interest" description="Disordered" evidence="1">
    <location>
        <begin position="282"/>
        <end position="306"/>
    </location>
</feature>
<evidence type="ECO:0000313" key="4">
    <source>
        <dbReference type="Proteomes" id="UP000245942"/>
    </source>
</evidence>
<feature type="compositionally biased region" description="Basic and acidic residues" evidence="1">
    <location>
        <begin position="336"/>
        <end position="359"/>
    </location>
</feature>
<reference evidence="3 4" key="1">
    <citation type="journal article" date="2018" name="Mol. Biol. Evol.">
        <title>Broad Genomic Sampling Reveals a Smut Pathogenic Ancestry of the Fungal Clade Ustilaginomycotina.</title>
        <authorList>
            <person name="Kijpornyongpan T."/>
            <person name="Mondo S.J."/>
            <person name="Barry K."/>
            <person name="Sandor L."/>
            <person name="Lee J."/>
            <person name="Lipzen A."/>
            <person name="Pangilinan J."/>
            <person name="LaButti K."/>
            <person name="Hainaut M."/>
            <person name="Henrissat B."/>
            <person name="Grigoriev I.V."/>
            <person name="Spatafora J.W."/>
            <person name="Aime M.C."/>
        </authorList>
    </citation>
    <scope>NUCLEOTIDE SEQUENCE [LARGE SCALE GENOMIC DNA]</scope>
    <source>
        <strain evidence="3 4">MCA 4718</strain>
    </source>
</reference>
<accession>A0A316TZF4</accession>
<feature type="transmembrane region" description="Helical" evidence="2">
    <location>
        <begin position="30"/>
        <end position="51"/>
    </location>
</feature>
<keyword evidence="4" id="KW-1185">Reference proteome</keyword>
<proteinExistence type="predicted"/>
<evidence type="ECO:0000313" key="3">
    <source>
        <dbReference type="EMBL" id="PWN18370.1"/>
    </source>
</evidence>
<dbReference type="EMBL" id="KZ819336">
    <property type="protein sequence ID" value="PWN18370.1"/>
    <property type="molecule type" value="Genomic_DNA"/>
</dbReference>
<name>A0A316TZF4_9BASI</name>
<keyword evidence="2" id="KW-0812">Transmembrane</keyword>
<dbReference type="Proteomes" id="UP000245942">
    <property type="component" value="Unassembled WGS sequence"/>
</dbReference>
<organism evidence="3 4">
    <name type="scientific">Pseudomicrostroma glucosiphilum</name>
    <dbReference type="NCBI Taxonomy" id="1684307"/>
    <lineage>
        <taxon>Eukaryota</taxon>
        <taxon>Fungi</taxon>
        <taxon>Dikarya</taxon>
        <taxon>Basidiomycota</taxon>
        <taxon>Ustilaginomycotina</taxon>
        <taxon>Exobasidiomycetes</taxon>
        <taxon>Microstromatales</taxon>
        <taxon>Microstromatales incertae sedis</taxon>
        <taxon>Pseudomicrostroma</taxon>
    </lineage>
</organism>
<feature type="region of interest" description="Disordered" evidence="1">
    <location>
        <begin position="89"/>
        <end position="113"/>
    </location>
</feature>
<evidence type="ECO:0000256" key="2">
    <source>
        <dbReference type="SAM" id="Phobius"/>
    </source>
</evidence>
<keyword evidence="2" id="KW-0472">Membrane</keyword>
<feature type="region of interest" description="Disordered" evidence="1">
    <location>
        <begin position="138"/>
        <end position="159"/>
    </location>
</feature>
<feature type="compositionally biased region" description="Polar residues" evidence="1">
    <location>
        <begin position="138"/>
        <end position="155"/>
    </location>
</feature>
<protein>
    <submittedName>
        <fullName evidence="3">Uncharacterized protein</fullName>
    </submittedName>
</protein>
<evidence type="ECO:0000256" key="1">
    <source>
        <dbReference type="SAM" id="MobiDB-lite"/>
    </source>
</evidence>
<feature type="transmembrane region" description="Helical" evidence="2">
    <location>
        <begin position="168"/>
        <end position="192"/>
    </location>
</feature>
<feature type="region of interest" description="Disordered" evidence="1">
    <location>
        <begin position="328"/>
        <end position="384"/>
    </location>
</feature>
<dbReference type="GeneID" id="37016390"/>
<feature type="compositionally biased region" description="Low complexity" evidence="1">
    <location>
        <begin position="370"/>
        <end position="380"/>
    </location>
</feature>
<feature type="compositionally biased region" description="Low complexity" evidence="1">
    <location>
        <begin position="93"/>
        <end position="107"/>
    </location>
</feature>
<dbReference type="RefSeq" id="XP_025345530.1">
    <property type="nucleotide sequence ID" value="XM_025494656.1"/>
</dbReference>
<keyword evidence="2" id="KW-1133">Transmembrane helix</keyword>
<sequence>MAKAHALPLYRTWSNITPQPLARQSSRRKIFTTIFLASLTFACLHLSYVSLVDPPGSLDHAAHGRTMGHVKETTLKASLATMIGALSTRADSSDSSSSEGRTITGDGTDAEGADDTIFAHSQARFEVIKGIPNSTSCLPIATDSQQEGTKSSSSHVRPALVSSGPNHAVSIVAGLSGGLIGLFVAILAALAWHGRKENLRRYPQGEGDADSLDHLRRVNVVDRRPFRVAVWDRQYRNSPRAGWNYMTSLVPGLRMGEPSGFNAPGPSPAIGSFSIIAEPREAALPSRRRKEQKADPPSYYGESEEVTKGLSSYELGLSGYHFPATAETLDQESDVTQERYEGDAGDSFHEERRLTRISEQDGSDTSPAESPHYLSSPSPHSTHDLLNASLHVSAPVAEVGIVGHNEQRGSSCGHKVWRK</sequence>